<dbReference type="EMBL" id="BPQP01000068">
    <property type="protein sequence ID" value="GJD96776.1"/>
    <property type="molecule type" value="Genomic_DNA"/>
</dbReference>
<gene>
    <name evidence="1" type="ORF">OCOJLMKI_4001</name>
</gene>
<proteinExistence type="predicted"/>
<name>A0ABQ4S1B1_9HYPH</name>
<accession>A0ABQ4S1B1</accession>
<dbReference type="RefSeq" id="WP_238245868.1">
    <property type="nucleotide sequence ID" value="NZ_BPQP01000068.1"/>
</dbReference>
<evidence type="ECO:0000313" key="1">
    <source>
        <dbReference type="EMBL" id="GJD96776.1"/>
    </source>
</evidence>
<organism evidence="1 2">
    <name type="scientific">Methylobacterium iners</name>
    <dbReference type="NCBI Taxonomy" id="418707"/>
    <lineage>
        <taxon>Bacteria</taxon>
        <taxon>Pseudomonadati</taxon>
        <taxon>Pseudomonadota</taxon>
        <taxon>Alphaproteobacteria</taxon>
        <taxon>Hyphomicrobiales</taxon>
        <taxon>Methylobacteriaceae</taxon>
        <taxon>Methylobacterium</taxon>
    </lineage>
</organism>
<reference evidence="1" key="2">
    <citation type="submission" date="2021-08" db="EMBL/GenBank/DDBJ databases">
        <authorList>
            <person name="Tani A."/>
            <person name="Ola A."/>
            <person name="Ogura Y."/>
            <person name="Katsura K."/>
            <person name="Hayashi T."/>
        </authorList>
    </citation>
    <scope>NUCLEOTIDE SEQUENCE</scope>
    <source>
        <strain evidence="1">DSM 19015</strain>
    </source>
</reference>
<evidence type="ECO:0000313" key="2">
    <source>
        <dbReference type="Proteomes" id="UP001055125"/>
    </source>
</evidence>
<dbReference type="Proteomes" id="UP001055125">
    <property type="component" value="Unassembled WGS sequence"/>
</dbReference>
<keyword evidence="2" id="KW-1185">Reference proteome</keyword>
<reference evidence="1" key="1">
    <citation type="journal article" date="2021" name="Front. Microbiol.">
        <title>Comprehensive Comparative Genomics and Phenotyping of Methylobacterium Species.</title>
        <authorList>
            <person name="Alessa O."/>
            <person name="Ogura Y."/>
            <person name="Fujitani Y."/>
            <person name="Takami H."/>
            <person name="Hayashi T."/>
            <person name="Sahin N."/>
            <person name="Tani A."/>
        </authorList>
    </citation>
    <scope>NUCLEOTIDE SEQUENCE</scope>
    <source>
        <strain evidence="1">DSM 19015</strain>
    </source>
</reference>
<protein>
    <submittedName>
        <fullName evidence="1">Uncharacterized protein</fullName>
    </submittedName>
</protein>
<comment type="caution">
    <text evidence="1">The sequence shown here is derived from an EMBL/GenBank/DDBJ whole genome shotgun (WGS) entry which is preliminary data.</text>
</comment>
<sequence length="73" mass="7703">MLVEATKLHADGYALVVYDPPAKGLPWLAVCLGPEGRLIAAAASSTAEAARSKVADLLVELDIKPLINDRPVH</sequence>